<keyword evidence="1" id="KW-0539">Nucleus</keyword>
<dbReference type="Proteomes" id="UP000492821">
    <property type="component" value="Unassembled WGS sequence"/>
</dbReference>
<dbReference type="PANTHER" id="PTHR15141:SF75">
    <property type="entry name" value="ELONGIN-A"/>
    <property type="match status" value="1"/>
</dbReference>
<dbReference type="PANTHER" id="PTHR15141">
    <property type="entry name" value="TRANSCRIPTION ELONGATION FACTOR B POLYPEPTIDE 3"/>
    <property type="match status" value="1"/>
</dbReference>
<dbReference type="Pfam" id="PF08711">
    <property type="entry name" value="Med26"/>
    <property type="match status" value="1"/>
</dbReference>
<evidence type="ECO:0000313" key="4">
    <source>
        <dbReference type="Proteomes" id="UP000492821"/>
    </source>
</evidence>
<name>A0A7E4ZU56_PANRE</name>
<evidence type="ECO:0000259" key="3">
    <source>
        <dbReference type="PROSITE" id="PS51319"/>
    </source>
</evidence>
<dbReference type="GO" id="GO:0070449">
    <property type="term" value="C:elongin complex"/>
    <property type="evidence" value="ECO:0007669"/>
    <property type="project" value="InterPro"/>
</dbReference>
<feature type="domain" description="TFIIS N-terminal" evidence="3">
    <location>
        <begin position="10"/>
        <end position="78"/>
    </location>
</feature>
<protein>
    <submittedName>
        <fullName evidence="5">TFIIS N-terminal domain-containing protein</fullName>
    </submittedName>
</protein>
<dbReference type="GO" id="GO:0006368">
    <property type="term" value="P:transcription elongation by RNA polymerase II"/>
    <property type="evidence" value="ECO:0007669"/>
    <property type="project" value="InterPro"/>
</dbReference>
<dbReference type="Gene3D" id="1.20.930.10">
    <property type="entry name" value="Conserved domain common to transcription factors TFIIS, elongin A, CRSP70"/>
    <property type="match status" value="1"/>
</dbReference>
<dbReference type="Gene3D" id="6.10.250.3180">
    <property type="match status" value="1"/>
</dbReference>
<dbReference type="SUPFAM" id="SSF47676">
    <property type="entry name" value="Conserved domain common to transcription factors TFIIS, elongin A, CRSP70"/>
    <property type="match status" value="1"/>
</dbReference>
<feature type="region of interest" description="Disordered" evidence="2">
    <location>
        <begin position="300"/>
        <end position="338"/>
    </location>
</feature>
<dbReference type="InterPro" id="IPR017923">
    <property type="entry name" value="TFIIS_N"/>
</dbReference>
<evidence type="ECO:0000256" key="1">
    <source>
        <dbReference type="PROSITE-ProRule" id="PRU00649"/>
    </source>
</evidence>
<sequence length="358" mass="39238">MTASSVPIVETVRKCIKQLSDGSKIGHALRRLNRLDLTEPVMSETAVGRAVNAFRDHPEHGHLARDLIEKWISIAAEAKGIVMDEPTPSRKRPATDSPANGITAASGLSFAEALKACDAPPVKKMKLCINLTPPAAHTPMPKTSDPTAPISIDSASLEETDNGLFIIERKHGRSKVYSGKQKTSEANASNSMPTMASLLRAPLTCTYQEAESVLQRCTVEQLQRVETLNPGWWQQTEGLWKALCLREFPEATARDTFSWRMSYQRQVEGRENRLASIKNRISMTGDSQPKPVVQLIPANQKKGKEASTSCKAPLLPINGNRASTTLSPPVPRATAPVKARPAPLMAKALKMMKNRHRQ</sequence>
<dbReference type="PROSITE" id="PS51319">
    <property type="entry name" value="TFIIS_N"/>
    <property type="match status" value="1"/>
</dbReference>
<dbReference type="WBParaSite" id="Pan_g17677.t1">
    <property type="protein sequence ID" value="Pan_g17677.t1"/>
    <property type="gene ID" value="Pan_g17677"/>
</dbReference>
<reference evidence="4" key="1">
    <citation type="journal article" date="2013" name="Genetics">
        <title>The draft genome and transcriptome of Panagrellus redivivus are shaped by the harsh demands of a free-living lifestyle.</title>
        <authorList>
            <person name="Srinivasan J."/>
            <person name="Dillman A.R."/>
            <person name="Macchietto M.G."/>
            <person name="Heikkinen L."/>
            <person name="Lakso M."/>
            <person name="Fracchia K.M."/>
            <person name="Antoshechkin I."/>
            <person name="Mortazavi A."/>
            <person name="Wong G."/>
            <person name="Sternberg P.W."/>
        </authorList>
    </citation>
    <scope>NUCLEOTIDE SEQUENCE [LARGE SCALE GENOMIC DNA]</scope>
    <source>
        <strain evidence="4">MT8872</strain>
    </source>
</reference>
<keyword evidence="4" id="KW-1185">Reference proteome</keyword>
<dbReference type="Pfam" id="PF06881">
    <property type="entry name" value="Elongin_A"/>
    <property type="match status" value="1"/>
</dbReference>
<proteinExistence type="predicted"/>
<organism evidence="4 5">
    <name type="scientific">Panagrellus redivivus</name>
    <name type="common">Microworm</name>
    <dbReference type="NCBI Taxonomy" id="6233"/>
    <lineage>
        <taxon>Eukaryota</taxon>
        <taxon>Metazoa</taxon>
        <taxon>Ecdysozoa</taxon>
        <taxon>Nematoda</taxon>
        <taxon>Chromadorea</taxon>
        <taxon>Rhabditida</taxon>
        <taxon>Tylenchina</taxon>
        <taxon>Panagrolaimomorpha</taxon>
        <taxon>Panagrolaimoidea</taxon>
        <taxon>Panagrolaimidae</taxon>
        <taxon>Panagrellus</taxon>
    </lineage>
</organism>
<reference evidence="5" key="2">
    <citation type="submission" date="2020-10" db="UniProtKB">
        <authorList>
            <consortium name="WormBaseParasite"/>
        </authorList>
    </citation>
    <scope>IDENTIFICATION</scope>
</reference>
<dbReference type="InterPro" id="IPR051870">
    <property type="entry name" value="Elongin-A_domain"/>
</dbReference>
<comment type="subcellular location">
    <subcellularLocation>
        <location evidence="1">Nucleus</location>
    </subcellularLocation>
</comment>
<evidence type="ECO:0000256" key="2">
    <source>
        <dbReference type="SAM" id="MobiDB-lite"/>
    </source>
</evidence>
<dbReference type="InterPro" id="IPR035441">
    <property type="entry name" value="TFIIS/LEDGF_dom_sf"/>
</dbReference>
<accession>A0A7E4ZU56</accession>
<dbReference type="AlphaFoldDB" id="A0A7E4ZU56"/>
<evidence type="ECO:0000313" key="5">
    <source>
        <dbReference type="WBParaSite" id="Pan_g17677.t1"/>
    </source>
</evidence>
<dbReference type="InterPro" id="IPR010684">
    <property type="entry name" value="RNA_pol_II_trans_fac_SIII_A"/>
</dbReference>